<feature type="domain" description="Metallo-beta-lactamase" evidence="1">
    <location>
        <begin position="38"/>
        <end position="211"/>
    </location>
</feature>
<gene>
    <name evidence="2" type="ORF">COU89_02490</name>
</gene>
<sequence>MVKRYMIIIAIGCSLFCVTLITNVNRNKPRVVFCNVGQGDGIYIRTPNGSDIIIDAGPNQRIVDCMARHMPFFDTDIEMVIITHHDHDHDGGLPFIQARYRVKKLLDNTSLKTGDRITAEDLTLTVLYPDHIVKTNTSNNNGVILLLQSKHTNVLFLADVDVSFSEPAIKTYGIYPTIHILKVSPHGSRYGTSTSLLQYLRPTRAIISAGKNNQYGHPHPETLQKLSNLGITVIEINKTGDYEYML</sequence>
<comment type="caution">
    <text evidence="2">The sequence shown here is derived from an EMBL/GenBank/DDBJ whole genome shotgun (WGS) entry which is preliminary data.</text>
</comment>
<dbReference type="InterPro" id="IPR052159">
    <property type="entry name" value="Competence_DNA_uptake"/>
</dbReference>
<name>A0A2M8KUK0_9BACT</name>
<proteinExistence type="predicted"/>
<dbReference type="EMBL" id="PFEE01000053">
    <property type="protein sequence ID" value="PJE63595.1"/>
    <property type="molecule type" value="Genomic_DNA"/>
</dbReference>
<dbReference type="InterPro" id="IPR036866">
    <property type="entry name" value="RibonucZ/Hydroxyglut_hydro"/>
</dbReference>
<organism evidence="2 3">
    <name type="scientific">Candidatus Roizmanbacteria bacterium CG10_big_fil_rev_8_21_14_0_10_45_7</name>
    <dbReference type="NCBI Taxonomy" id="1974854"/>
    <lineage>
        <taxon>Bacteria</taxon>
        <taxon>Candidatus Roizmaniibacteriota</taxon>
    </lineage>
</organism>
<dbReference type="SMART" id="SM00849">
    <property type="entry name" value="Lactamase_B"/>
    <property type="match status" value="1"/>
</dbReference>
<dbReference type="PANTHER" id="PTHR30619:SF1">
    <property type="entry name" value="RECOMBINATION PROTEIN 2"/>
    <property type="match status" value="1"/>
</dbReference>
<dbReference type="Proteomes" id="UP000231569">
    <property type="component" value="Unassembled WGS sequence"/>
</dbReference>
<accession>A0A2M8KUK0</accession>
<evidence type="ECO:0000313" key="2">
    <source>
        <dbReference type="EMBL" id="PJE63595.1"/>
    </source>
</evidence>
<dbReference type="Pfam" id="PF00753">
    <property type="entry name" value="Lactamase_B"/>
    <property type="match status" value="1"/>
</dbReference>
<dbReference type="Gene3D" id="3.60.15.10">
    <property type="entry name" value="Ribonuclease Z/Hydroxyacylglutathione hydrolase-like"/>
    <property type="match status" value="2"/>
</dbReference>
<evidence type="ECO:0000313" key="3">
    <source>
        <dbReference type="Proteomes" id="UP000231569"/>
    </source>
</evidence>
<dbReference type="PANTHER" id="PTHR30619">
    <property type="entry name" value="DNA INTERNALIZATION/COMPETENCE PROTEIN COMEC/REC2"/>
    <property type="match status" value="1"/>
</dbReference>
<dbReference type="SUPFAM" id="SSF56281">
    <property type="entry name" value="Metallo-hydrolase/oxidoreductase"/>
    <property type="match status" value="1"/>
</dbReference>
<evidence type="ECO:0000259" key="1">
    <source>
        <dbReference type="SMART" id="SM00849"/>
    </source>
</evidence>
<dbReference type="InterPro" id="IPR001279">
    <property type="entry name" value="Metallo-B-lactamas"/>
</dbReference>
<reference evidence="3" key="1">
    <citation type="submission" date="2017-09" db="EMBL/GenBank/DDBJ databases">
        <title>Depth-based differentiation of microbial function through sediment-hosted aquifers and enrichment of novel symbionts in the deep terrestrial subsurface.</title>
        <authorList>
            <person name="Probst A.J."/>
            <person name="Ladd B."/>
            <person name="Jarett J.K."/>
            <person name="Geller-Mcgrath D.E."/>
            <person name="Sieber C.M.K."/>
            <person name="Emerson J.B."/>
            <person name="Anantharaman K."/>
            <person name="Thomas B.C."/>
            <person name="Malmstrom R."/>
            <person name="Stieglmeier M."/>
            <person name="Klingl A."/>
            <person name="Woyke T."/>
            <person name="Ryan C.M."/>
            <person name="Banfield J.F."/>
        </authorList>
    </citation>
    <scope>NUCLEOTIDE SEQUENCE [LARGE SCALE GENOMIC DNA]</scope>
</reference>
<dbReference type="AlphaFoldDB" id="A0A2M8KUK0"/>
<protein>
    <recommendedName>
        <fullName evidence="1">Metallo-beta-lactamase domain-containing protein</fullName>
    </recommendedName>
</protein>